<organism evidence="1 2">
    <name type="scientific">Actinomadura miaoliensis</name>
    <dbReference type="NCBI Taxonomy" id="430685"/>
    <lineage>
        <taxon>Bacteria</taxon>
        <taxon>Bacillati</taxon>
        <taxon>Actinomycetota</taxon>
        <taxon>Actinomycetes</taxon>
        <taxon>Streptosporangiales</taxon>
        <taxon>Thermomonosporaceae</taxon>
        <taxon>Actinomadura</taxon>
    </lineage>
</organism>
<keyword evidence="2" id="KW-1185">Reference proteome</keyword>
<comment type="caution">
    <text evidence="1">The sequence shown here is derived from an EMBL/GenBank/DDBJ whole genome shotgun (WGS) entry which is preliminary data.</text>
</comment>
<reference evidence="2" key="1">
    <citation type="journal article" date="2019" name="Int. J. Syst. Evol. Microbiol.">
        <title>The Global Catalogue of Microorganisms (GCM) 10K type strain sequencing project: providing services to taxonomists for standard genome sequencing and annotation.</title>
        <authorList>
            <consortium name="The Broad Institute Genomics Platform"/>
            <consortium name="The Broad Institute Genome Sequencing Center for Infectious Disease"/>
            <person name="Wu L."/>
            <person name="Ma J."/>
        </authorList>
    </citation>
    <scope>NUCLEOTIDE SEQUENCE [LARGE SCALE GENOMIC DNA]</scope>
    <source>
        <strain evidence="2">JCM 16702</strain>
    </source>
</reference>
<dbReference type="Proteomes" id="UP001500683">
    <property type="component" value="Unassembled WGS sequence"/>
</dbReference>
<evidence type="ECO:0000313" key="1">
    <source>
        <dbReference type="EMBL" id="GAA4062938.1"/>
    </source>
</evidence>
<evidence type="ECO:0000313" key="2">
    <source>
        <dbReference type="Proteomes" id="UP001500683"/>
    </source>
</evidence>
<sequence>MRTAAGCQDLGDGIGAGFDVAQSGAGVLVPSLAHDELQRHFGGAEVGGVAVAQLLVDLIGDQIG</sequence>
<dbReference type="RefSeq" id="WP_344942889.1">
    <property type="nucleotide sequence ID" value="NZ_BAAAZG010000005.1"/>
</dbReference>
<gene>
    <name evidence="1" type="ORF">GCM10022214_15430</name>
</gene>
<proteinExistence type="predicted"/>
<accession>A0ABP7VA61</accession>
<dbReference type="EMBL" id="BAAAZG010000005">
    <property type="protein sequence ID" value="GAA4062938.1"/>
    <property type="molecule type" value="Genomic_DNA"/>
</dbReference>
<protein>
    <submittedName>
        <fullName evidence="1">Uncharacterized protein</fullName>
    </submittedName>
</protein>
<name>A0ABP7VA61_9ACTN</name>